<evidence type="ECO:0000256" key="2">
    <source>
        <dbReference type="ARBA" id="ARBA00010691"/>
    </source>
</evidence>
<comment type="subcellular location">
    <subcellularLocation>
        <location evidence="1 8">Nucleus</location>
    </subcellularLocation>
</comment>
<sequence>MSRKRNLPQCNRRKKHALSRSSRAELQFPVSRVDRYLREGRYAQRLSSQAPVFLAGVLEYLTANILELAASEARSNNKMRIAPEHVQRAASHNQTLSSLFQASSVSRGAEEGAEEPLPEAGR</sequence>
<dbReference type="KEGG" id="ssc:100520991"/>
<dbReference type="GO" id="GO:0005634">
    <property type="term" value="C:nucleus"/>
    <property type="evidence" value="ECO:0007669"/>
    <property type="project" value="UniProtKB-SubCell"/>
</dbReference>
<comment type="subunit">
    <text evidence="8">The nucleosome is a histone octamer containing two molecules each of H2A, H2B, H3 and H4 assembled in one H3-H4 heterotetramer and two H2A-H2B heterodimers. The octamer wraps approximately 147 bp of DNA.</text>
</comment>
<dbReference type="GO" id="GO:0030527">
    <property type="term" value="F:structural constituent of chromatin"/>
    <property type="evidence" value="ECO:0007669"/>
    <property type="project" value="InterPro"/>
</dbReference>
<dbReference type="OMA" id="DEMTQNK"/>
<dbReference type="FunFam" id="1.10.20.10:FF:000095">
    <property type="entry name" value="Histone H2A"/>
    <property type="match status" value="1"/>
</dbReference>
<dbReference type="OrthoDB" id="9421954at2759"/>
<feature type="compositionally biased region" description="Polar residues" evidence="9">
    <location>
        <begin position="90"/>
        <end position="106"/>
    </location>
</feature>
<proteinExistence type="inferred from homology"/>
<dbReference type="CDD" id="cd00074">
    <property type="entry name" value="HFD_H2A"/>
    <property type="match status" value="1"/>
</dbReference>
<evidence type="ECO:0000256" key="3">
    <source>
        <dbReference type="ARBA" id="ARBA00022782"/>
    </source>
</evidence>
<keyword evidence="4" id="KW-0744">Spermatogenesis</keyword>
<keyword evidence="3" id="KW-0221">Differentiation</keyword>
<dbReference type="Ensembl" id="ENSSSCT00065029228.1">
    <property type="protein sequence ID" value="ENSSSCP00065011930.1"/>
    <property type="gene ID" value="ENSSSCG00065021982.1"/>
</dbReference>
<organism evidence="11 12">
    <name type="scientific">Sus scrofa</name>
    <name type="common">Pig</name>
    <dbReference type="NCBI Taxonomy" id="9823"/>
    <lineage>
        <taxon>Eukaryota</taxon>
        <taxon>Metazoa</taxon>
        <taxon>Chordata</taxon>
        <taxon>Craniata</taxon>
        <taxon>Vertebrata</taxon>
        <taxon>Euteleostomi</taxon>
        <taxon>Mammalia</taxon>
        <taxon>Eutheria</taxon>
        <taxon>Laurasiatheria</taxon>
        <taxon>Artiodactyla</taxon>
        <taxon>Suina</taxon>
        <taxon>Suidae</taxon>
        <taxon>Sus</taxon>
    </lineage>
</organism>
<feature type="domain" description="Core Histone H2A/H2B/H3" evidence="10">
    <location>
        <begin position="12"/>
        <end position="90"/>
    </location>
</feature>
<dbReference type="Proteomes" id="UP000694727">
    <property type="component" value="Unplaced"/>
</dbReference>
<dbReference type="Proteomes" id="UP000694725">
    <property type="component" value="Unplaced"/>
</dbReference>
<name>A0A4X1VJ61_PIG</name>
<evidence type="ECO:0000256" key="5">
    <source>
        <dbReference type="ARBA" id="ARBA00023125"/>
    </source>
</evidence>
<evidence type="ECO:0000256" key="6">
    <source>
        <dbReference type="ARBA" id="ARBA00023242"/>
    </source>
</evidence>
<evidence type="ECO:0000256" key="1">
    <source>
        <dbReference type="ARBA" id="ARBA00004123"/>
    </source>
</evidence>
<feature type="compositionally biased region" description="Acidic residues" evidence="9">
    <location>
        <begin position="111"/>
        <end position="122"/>
    </location>
</feature>
<dbReference type="Ensembl" id="ENSSSCT00070048412.1">
    <property type="protein sequence ID" value="ENSSSCP00070040884.1"/>
    <property type="gene ID" value="ENSSSCG00070024234.1"/>
</dbReference>
<dbReference type="Proteomes" id="UP000314985">
    <property type="component" value="Unassembled WGS sequence"/>
</dbReference>
<keyword evidence="8" id="KW-0158">Chromosome</keyword>
<evidence type="ECO:0000313" key="11">
    <source>
        <dbReference type="Ensembl" id="ENSSSCP00070040884.1"/>
    </source>
</evidence>
<dbReference type="SUPFAM" id="SSF47113">
    <property type="entry name" value="Histone-fold"/>
    <property type="match status" value="1"/>
</dbReference>
<evidence type="ECO:0000313" key="12">
    <source>
        <dbReference type="Proteomes" id="UP000314985"/>
    </source>
</evidence>
<evidence type="ECO:0000256" key="8">
    <source>
        <dbReference type="RuleBase" id="RU003767"/>
    </source>
</evidence>
<dbReference type="GO" id="GO:0030154">
    <property type="term" value="P:cell differentiation"/>
    <property type="evidence" value="ECO:0007669"/>
    <property type="project" value="UniProtKB-KW"/>
</dbReference>
<evidence type="ECO:0000256" key="9">
    <source>
        <dbReference type="SAM" id="MobiDB-lite"/>
    </source>
</evidence>
<dbReference type="InterPro" id="IPR002119">
    <property type="entry name" value="Histone_H2A"/>
</dbReference>
<dbReference type="Ensembl" id="ENSSSCT00025020538.1">
    <property type="protein sequence ID" value="ENSSSCP00025008435.1"/>
    <property type="gene ID" value="ENSSSCG00025015329.1"/>
</dbReference>
<evidence type="ECO:0000256" key="7">
    <source>
        <dbReference type="ARBA" id="ARBA00023269"/>
    </source>
</evidence>
<dbReference type="GO" id="GO:0007283">
    <property type="term" value="P:spermatogenesis"/>
    <property type="evidence" value="ECO:0007669"/>
    <property type="project" value="UniProtKB-KW"/>
</dbReference>
<dbReference type="InterPro" id="IPR007125">
    <property type="entry name" value="H2A/H2B/H3"/>
</dbReference>
<dbReference type="Pfam" id="PF00125">
    <property type="entry name" value="Histone"/>
    <property type="match status" value="1"/>
</dbReference>
<dbReference type="GeneID" id="100520991"/>
<feature type="region of interest" description="Disordered" evidence="9">
    <location>
        <begin position="1"/>
        <end position="24"/>
    </location>
</feature>
<gene>
    <name evidence="11" type="primary">H2AL1Q</name>
</gene>
<dbReference type="GO" id="GO:0000786">
    <property type="term" value="C:nucleosome"/>
    <property type="evidence" value="ECO:0007669"/>
    <property type="project" value="UniProtKB-KW"/>
</dbReference>
<evidence type="ECO:0000256" key="4">
    <source>
        <dbReference type="ARBA" id="ARBA00022871"/>
    </source>
</evidence>
<accession>A0A4X1VJ61</accession>
<protein>
    <recommendedName>
        <fullName evidence="8">Histone H2A</fullName>
    </recommendedName>
</protein>
<feature type="compositionally biased region" description="Basic residues" evidence="9">
    <location>
        <begin position="1"/>
        <end position="18"/>
    </location>
</feature>
<dbReference type="SMR" id="A0A4X1VJ61"/>
<evidence type="ECO:0000259" key="10">
    <source>
        <dbReference type="Pfam" id="PF00125"/>
    </source>
</evidence>
<dbReference type="GO" id="GO:0005721">
    <property type="term" value="C:pericentric heterochromatin"/>
    <property type="evidence" value="ECO:0007669"/>
    <property type="project" value="UniProtKB-ARBA"/>
</dbReference>
<comment type="similarity">
    <text evidence="2 8">Belongs to the histone H2A family.</text>
</comment>
<dbReference type="SMART" id="SM00414">
    <property type="entry name" value="H2A"/>
    <property type="match status" value="1"/>
</dbReference>
<reference evidence="11" key="2">
    <citation type="submission" date="2025-05" db="UniProtKB">
        <authorList>
            <consortium name="Ensembl"/>
        </authorList>
    </citation>
    <scope>IDENTIFICATION</scope>
</reference>
<dbReference type="InterPro" id="IPR009072">
    <property type="entry name" value="Histone-fold"/>
</dbReference>
<keyword evidence="5 8" id="KW-0238">DNA-binding</keyword>
<feature type="region of interest" description="Disordered" evidence="9">
    <location>
        <begin position="86"/>
        <end position="122"/>
    </location>
</feature>
<dbReference type="PRINTS" id="PR00620">
    <property type="entry name" value="HISTONEH2A"/>
</dbReference>
<dbReference type="GO" id="GO:0003677">
    <property type="term" value="F:DNA binding"/>
    <property type="evidence" value="ECO:0007669"/>
    <property type="project" value="UniProtKB-KW"/>
</dbReference>
<dbReference type="GO" id="GO:0046982">
    <property type="term" value="F:protein heterodimerization activity"/>
    <property type="evidence" value="ECO:0007669"/>
    <property type="project" value="InterPro"/>
</dbReference>
<keyword evidence="6 8" id="KW-0539">Nucleus</keyword>
<keyword evidence="7 8" id="KW-0544">Nucleosome core</keyword>
<dbReference type="PANTHER" id="PTHR23430">
    <property type="entry name" value="HISTONE H2A"/>
    <property type="match status" value="1"/>
</dbReference>
<dbReference type="Proteomes" id="UP000694724">
    <property type="component" value="Unplaced"/>
</dbReference>
<reference evidence="12" key="1">
    <citation type="submission" date="2017-08" db="EMBL/GenBank/DDBJ databases">
        <title>USMARCv1.0.</title>
        <authorList>
            <person name="Hannum G.I."/>
            <person name="Koren S."/>
            <person name="Schroeder S.G."/>
            <person name="Chin S.C."/>
            <person name="Nonneman D.J."/>
            <person name="Becker S.A."/>
            <person name="Rosen B.D."/>
            <person name="Bickhart D.M."/>
            <person name="Putnam N.H."/>
            <person name="Green R.E."/>
            <person name="Tuggle C.K."/>
            <person name="Liu H."/>
            <person name="Rohrer G.A."/>
            <person name="Warr A."/>
            <person name="Hall R."/>
            <person name="Kim K."/>
            <person name="Hume D.A."/>
            <person name="Talbot R."/>
            <person name="Chow W."/>
            <person name="Howe K."/>
            <person name="Schwartz A.S."/>
            <person name="Watson M."/>
            <person name="Archibald A.L."/>
            <person name="Phillippy A.M."/>
            <person name="Smith T.P.L."/>
        </authorList>
    </citation>
    <scope>NUCLEOTIDE SEQUENCE [LARGE SCALE GENOMIC DNA]</scope>
</reference>
<dbReference type="Gene3D" id="1.10.20.10">
    <property type="entry name" value="Histone, subunit A"/>
    <property type="match status" value="1"/>
</dbReference>
<dbReference type="CTD" id="115482714"/>
<dbReference type="Ensembl" id="ENSSSCT00055033149.1">
    <property type="protein sequence ID" value="ENSSSCP00055026404.1"/>
    <property type="gene ID" value="ENSSSCG00055016821.1"/>
</dbReference>
<dbReference type="AlphaFoldDB" id="A0A4X1VJ61"/>